<feature type="compositionally biased region" description="Basic and acidic residues" evidence="1">
    <location>
        <begin position="100"/>
        <end position="112"/>
    </location>
</feature>
<accession>A0A9J5Z1A7</accession>
<sequence>MSERLFEGDLPEGRNPESHILAAGALLVAVQSLASLRGDVKPTLVPTESRSPEQVPFSVQPMFDQTPTSFDVEIKSAPKSVPTDKPTEFAKERKRKGKGKMVESHSKGDNKRYGSRSEMQKVMGSAIATSIIQMERARKRRKEGHEPEKPTSTPLHVGFSDSEDKEMTRKERVAELENQKVLYGRVFDPDILTAFEHGGIRTTVKNVKILLEEETLGIILGVPMEGVWSIEGCQPSSGFSKQATKCGDIKRAGLPKKFLKGKMRQ</sequence>
<evidence type="ECO:0000256" key="1">
    <source>
        <dbReference type="SAM" id="MobiDB-lite"/>
    </source>
</evidence>
<evidence type="ECO:0000313" key="3">
    <source>
        <dbReference type="Proteomes" id="UP000824120"/>
    </source>
</evidence>
<name>A0A9J5Z1A7_SOLCO</name>
<protein>
    <submittedName>
        <fullName evidence="2">Uncharacterized protein</fullName>
    </submittedName>
</protein>
<dbReference type="EMBL" id="JACXVP010000005">
    <property type="protein sequence ID" value="KAG5605957.1"/>
    <property type="molecule type" value="Genomic_DNA"/>
</dbReference>
<keyword evidence="3" id="KW-1185">Reference proteome</keyword>
<organism evidence="2 3">
    <name type="scientific">Solanum commersonii</name>
    <name type="common">Commerson's wild potato</name>
    <name type="synonym">Commerson's nightshade</name>
    <dbReference type="NCBI Taxonomy" id="4109"/>
    <lineage>
        <taxon>Eukaryota</taxon>
        <taxon>Viridiplantae</taxon>
        <taxon>Streptophyta</taxon>
        <taxon>Embryophyta</taxon>
        <taxon>Tracheophyta</taxon>
        <taxon>Spermatophyta</taxon>
        <taxon>Magnoliopsida</taxon>
        <taxon>eudicotyledons</taxon>
        <taxon>Gunneridae</taxon>
        <taxon>Pentapetalae</taxon>
        <taxon>asterids</taxon>
        <taxon>lamiids</taxon>
        <taxon>Solanales</taxon>
        <taxon>Solanaceae</taxon>
        <taxon>Solanoideae</taxon>
        <taxon>Solaneae</taxon>
        <taxon>Solanum</taxon>
    </lineage>
</organism>
<feature type="region of interest" description="Disordered" evidence="1">
    <location>
        <begin position="77"/>
        <end position="118"/>
    </location>
</feature>
<feature type="region of interest" description="Disordered" evidence="1">
    <location>
        <begin position="136"/>
        <end position="168"/>
    </location>
</feature>
<proteinExistence type="predicted"/>
<comment type="caution">
    <text evidence="2">The sequence shown here is derived from an EMBL/GenBank/DDBJ whole genome shotgun (WGS) entry which is preliminary data.</text>
</comment>
<dbReference type="Proteomes" id="UP000824120">
    <property type="component" value="Chromosome 5"/>
</dbReference>
<reference evidence="2 3" key="1">
    <citation type="submission" date="2020-09" db="EMBL/GenBank/DDBJ databases">
        <title>De no assembly of potato wild relative species, Solanum commersonii.</title>
        <authorList>
            <person name="Cho K."/>
        </authorList>
    </citation>
    <scope>NUCLEOTIDE SEQUENCE [LARGE SCALE GENOMIC DNA]</scope>
    <source>
        <strain evidence="2">LZ3.2</strain>
        <tissue evidence="2">Leaf</tissue>
    </source>
</reference>
<dbReference type="AlphaFoldDB" id="A0A9J5Z1A7"/>
<evidence type="ECO:0000313" key="2">
    <source>
        <dbReference type="EMBL" id="KAG5605957.1"/>
    </source>
</evidence>
<gene>
    <name evidence="2" type="ORF">H5410_027449</name>
</gene>